<evidence type="ECO:0008006" key="2">
    <source>
        <dbReference type="Google" id="ProtNLM"/>
    </source>
</evidence>
<organism evidence="1">
    <name type="scientific">marine metagenome</name>
    <dbReference type="NCBI Taxonomy" id="408172"/>
    <lineage>
        <taxon>unclassified sequences</taxon>
        <taxon>metagenomes</taxon>
        <taxon>ecological metagenomes</taxon>
    </lineage>
</organism>
<protein>
    <recommendedName>
        <fullName evidence="2">Glutamate racemase</fullName>
    </recommendedName>
</protein>
<dbReference type="EMBL" id="UINC01034941">
    <property type="protein sequence ID" value="SVB26559.1"/>
    <property type="molecule type" value="Genomic_DNA"/>
</dbReference>
<proteinExistence type="predicted"/>
<feature type="non-terminal residue" evidence="1">
    <location>
        <position position="82"/>
    </location>
</feature>
<dbReference type="InterPro" id="IPR001920">
    <property type="entry name" value="Asp/Glu_race"/>
</dbReference>
<dbReference type="AlphaFoldDB" id="A0A382CL36"/>
<dbReference type="GO" id="GO:0016855">
    <property type="term" value="F:racemase and epimerase activity, acting on amino acids and derivatives"/>
    <property type="evidence" value="ECO:0007669"/>
    <property type="project" value="InterPro"/>
</dbReference>
<reference evidence="1" key="1">
    <citation type="submission" date="2018-05" db="EMBL/GenBank/DDBJ databases">
        <authorList>
            <person name="Lanie J.A."/>
            <person name="Ng W.-L."/>
            <person name="Kazmierczak K.M."/>
            <person name="Andrzejewski T.M."/>
            <person name="Davidsen T.M."/>
            <person name="Wayne K.J."/>
            <person name="Tettelin H."/>
            <person name="Glass J.I."/>
            <person name="Rusch D."/>
            <person name="Podicherti R."/>
            <person name="Tsui H.-C.T."/>
            <person name="Winkler M.E."/>
        </authorList>
    </citation>
    <scope>NUCLEOTIDE SEQUENCE</scope>
</reference>
<dbReference type="SUPFAM" id="SSF53681">
    <property type="entry name" value="Aspartate/glutamate racemase"/>
    <property type="match status" value="1"/>
</dbReference>
<name>A0A382CL36_9ZZZZ</name>
<evidence type="ECO:0000313" key="1">
    <source>
        <dbReference type="EMBL" id="SVB26559.1"/>
    </source>
</evidence>
<sequence length="82" mass="8997">MAIFTAYMLDSSQPIGIFDSGIGGLTVVRQVQQLMPAENIVYLGDTARVPYGTKSIETVNRFAYEDTAFLYTQNVKAIIVAC</sequence>
<accession>A0A382CL36</accession>
<gene>
    <name evidence="1" type="ORF">METZ01_LOCUS179413</name>
</gene>
<dbReference type="Gene3D" id="3.40.50.1860">
    <property type="match status" value="1"/>
</dbReference>